<reference evidence="1 2" key="1">
    <citation type="submission" date="2021-02" db="EMBL/GenBank/DDBJ databases">
        <title>Paracoccus methylovroum sp.nov., a new methanol and methylamine utilizing methylotrophic denitrifer.</title>
        <authorList>
            <person name="Timsy T."/>
            <person name="Behrendt U."/>
            <person name="Ulrich A."/>
            <person name="Spanner T."/>
            <person name="Foesel B.U."/>
            <person name="Horn M.A."/>
            <person name="Kolb S."/>
        </authorList>
    </citation>
    <scope>NUCLEOTIDE SEQUENCE [LARGE SCALE GENOMIC DNA]</scope>
    <source>
        <strain evidence="1 2">H4-D09</strain>
    </source>
</reference>
<evidence type="ECO:0000313" key="2">
    <source>
        <dbReference type="Proteomes" id="UP000663629"/>
    </source>
</evidence>
<name>A0ABX7JKF5_9RHOB</name>
<dbReference type="EMBL" id="CP070371">
    <property type="protein sequence ID" value="QRZ14717.1"/>
    <property type="molecule type" value="Genomic_DNA"/>
</dbReference>
<dbReference type="RefSeq" id="WP_205295689.1">
    <property type="nucleotide sequence ID" value="NZ_CP070371.1"/>
</dbReference>
<proteinExistence type="predicted"/>
<sequence length="109" mass="11918">MCNQFTLSRHQVPEPPYGSKAWFDWLRWMVAVMNPDDPQFHFVASLLSSAARYGRLTEKQAAAGNRAIERITDAYEAGDLLCLKTGNAPAEVVPLAPRLAIDNTGGGNA</sequence>
<organism evidence="1 2">
    <name type="scientific">Paracoccus methylovorus</name>
    <dbReference type="NCBI Taxonomy" id="2812658"/>
    <lineage>
        <taxon>Bacteria</taxon>
        <taxon>Pseudomonadati</taxon>
        <taxon>Pseudomonadota</taxon>
        <taxon>Alphaproteobacteria</taxon>
        <taxon>Rhodobacterales</taxon>
        <taxon>Paracoccaceae</taxon>
        <taxon>Paracoccus</taxon>
    </lineage>
</organism>
<accession>A0ABX7JKF5</accession>
<keyword evidence="2" id="KW-1185">Reference proteome</keyword>
<evidence type="ECO:0000313" key="1">
    <source>
        <dbReference type="EMBL" id="QRZ14717.1"/>
    </source>
</evidence>
<gene>
    <name evidence="1" type="ORF">JWJ88_17280</name>
</gene>
<protein>
    <submittedName>
        <fullName evidence="1">Uncharacterized protein</fullName>
    </submittedName>
</protein>
<dbReference type="Proteomes" id="UP000663629">
    <property type="component" value="Chromosome 2"/>
</dbReference>